<dbReference type="Proteomes" id="UP001321473">
    <property type="component" value="Unassembled WGS sequence"/>
</dbReference>
<name>A0AAQ4EAU2_AMBAM</name>
<protein>
    <submittedName>
        <fullName evidence="2">Uncharacterized protein</fullName>
    </submittedName>
</protein>
<evidence type="ECO:0000256" key="1">
    <source>
        <dbReference type="SAM" id="MobiDB-lite"/>
    </source>
</evidence>
<evidence type="ECO:0000313" key="3">
    <source>
        <dbReference type="Proteomes" id="UP001321473"/>
    </source>
</evidence>
<dbReference type="AlphaFoldDB" id="A0AAQ4EAU2"/>
<comment type="caution">
    <text evidence="2">The sequence shown here is derived from an EMBL/GenBank/DDBJ whole genome shotgun (WGS) entry which is preliminary data.</text>
</comment>
<gene>
    <name evidence="2" type="ORF">V5799_025004</name>
</gene>
<feature type="compositionally biased region" description="Polar residues" evidence="1">
    <location>
        <begin position="31"/>
        <end position="44"/>
    </location>
</feature>
<proteinExistence type="predicted"/>
<keyword evidence="3" id="KW-1185">Reference proteome</keyword>
<feature type="region of interest" description="Disordered" evidence="1">
    <location>
        <begin position="20"/>
        <end position="54"/>
    </location>
</feature>
<organism evidence="2 3">
    <name type="scientific">Amblyomma americanum</name>
    <name type="common">Lone star tick</name>
    <dbReference type="NCBI Taxonomy" id="6943"/>
    <lineage>
        <taxon>Eukaryota</taxon>
        <taxon>Metazoa</taxon>
        <taxon>Ecdysozoa</taxon>
        <taxon>Arthropoda</taxon>
        <taxon>Chelicerata</taxon>
        <taxon>Arachnida</taxon>
        <taxon>Acari</taxon>
        <taxon>Parasitiformes</taxon>
        <taxon>Ixodida</taxon>
        <taxon>Ixodoidea</taxon>
        <taxon>Ixodidae</taxon>
        <taxon>Amblyomminae</taxon>
        <taxon>Amblyomma</taxon>
    </lineage>
</organism>
<sequence length="98" mass="10405">MMIPSSLKASLEISTVTGYPMWSRSSKKKSPPQSNGFSDSTLRKPSSIGHKPIGRRWCSLTRALSPADGTNSRKFGARVTADLSPSIPQASSQVAGAL</sequence>
<evidence type="ECO:0000313" key="2">
    <source>
        <dbReference type="EMBL" id="KAK8771753.1"/>
    </source>
</evidence>
<dbReference type="EMBL" id="JARKHS020019356">
    <property type="protein sequence ID" value="KAK8771753.1"/>
    <property type="molecule type" value="Genomic_DNA"/>
</dbReference>
<accession>A0AAQ4EAU2</accession>
<reference evidence="2 3" key="1">
    <citation type="journal article" date="2023" name="Arcadia Sci">
        <title>De novo assembly of a long-read Amblyomma americanum tick genome.</title>
        <authorList>
            <person name="Chou S."/>
            <person name="Poskanzer K.E."/>
            <person name="Rollins M."/>
            <person name="Thuy-Boun P.S."/>
        </authorList>
    </citation>
    <scope>NUCLEOTIDE SEQUENCE [LARGE SCALE GENOMIC DNA]</scope>
    <source>
        <strain evidence="2">F_SG_1</strain>
        <tissue evidence="2">Salivary glands</tissue>
    </source>
</reference>